<protein>
    <recommendedName>
        <fullName evidence="3">SCP domain-containing protein</fullName>
    </recommendedName>
</protein>
<proteinExistence type="predicted"/>
<dbReference type="InterPro" id="IPR035940">
    <property type="entry name" value="CAP_sf"/>
</dbReference>
<dbReference type="SUPFAM" id="SSF55797">
    <property type="entry name" value="PR-1-like"/>
    <property type="match status" value="1"/>
</dbReference>
<organism evidence="1 2">
    <name type="scientific">Ancylostoma duodenale</name>
    <dbReference type="NCBI Taxonomy" id="51022"/>
    <lineage>
        <taxon>Eukaryota</taxon>
        <taxon>Metazoa</taxon>
        <taxon>Ecdysozoa</taxon>
        <taxon>Nematoda</taxon>
        <taxon>Chromadorea</taxon>
        <taxon>Rhabditida</taxon>
        <taxon>Rhabditina</taxon>
        <taxon>Rhabditomorpha</taxon>
        <taxon>Strongyloidea</taxon>
        <taxon>Ancylostomatidae</taxon>
        <taxon>Ancylostomatinae</taxon>
        <taxon>Ancylostoma</taxon>
    </lineage>
</organism>
<gene>
    <name evidence="1" type="ORF">ANCDUO_14527</name>
</gene>
<evidence type="ECO:0008006" key="3">
    <source>
        <dbReference type="Google" id="ProtNLM"/>
    </source>
</evidence>
<dbReference type="OrthoDB" id="5874910at2759"/>
<dbReference type="Gene3D" id="3.40.33.10">
    <property type="entry name" value="CAP"/>
    <property type="match status" value="1"/>
</dbReference>
<name>A0A0C2CG31_9BILA</name>
<evidence type="ECO:0000313" key="1">
    <source>
        <dbReference type="EMBL" id="KIH55318.1"/>
    </source>
</evidence>
<dbReference type="Proteomes" id="UP000054047">
    <property type="component" value="Unassembled WGS sequence"/>
</dbReference>
<keyword evidence="2" id="KW-1185">Reference proteome</keyword>
<evidence type="ECO:0000313" key="2">
    <source>
        <dbReference type="Proteomes" id="UP000054047"/>
    </source>
</evidence>
<dbReference type="EMBL" id="KN737569">
    <property type="protein sequence ID" value="KIH55318.1"/>
    <property type="molecule type" value="Genomic_DNA"/>
</dbReference>
<dbReference type="AlphaFoldDB" id="A0A0C2CG31"/>
<sequence>MVWETTNGIGCGIQHCDGSYGDRRKQTLVVYNYMQTGNFINNKIYDVGAPCSKCPGTCTDDKLCTV</sequence>
<reference evidence="1 2" key="1">
    <citation type="submission" date="2013-12" db="EMBL/GenBank/DDBJ databases">
        <title>Draft genome of the parsitic nematode Ancylostoma duodenale.</title>
        <authorList>
            <person name="Mitreva M."/>
        </authorList>
    </citation>
    <scope>NUCLEOTIDE SEQUENCE [LARGE SCALE GENOMIC DNA]</scope>
    <source>
        <strain evidence="1 2">Zhejiang</strain>
    </source>
</reference>
<accession>A0A0C2CG31</accession>